<dbReference type="Gene3D" id="1.10.3720.10">
    <property type="entry name" value="MetI-like"/>
    <property type="match status" value="1"/>
</dbReference>
<feature type="transmembrane region" description="Helical" evidence="7">
    <location>
        <begin position="73"/>
        <end position="93"/>
    </location>
</feature>
<dbReference type="AlphaFoldDB" id="A0A7M1T0D9"/>
<dbReference type="GO" id="GO:0005886">
    <property type="term" value="C:plasma membrane"/>
    <property type="evidence" value="ECO:0007669"/>
    <property type="project" value="UniProtKB-SubCell"/>
</dbReference>
<accession>A0A7M1T0D9</accession>
<evidence type="ECO:0000256" key="4">
    <source>
        <dbReference type="ARBA" id="ARBA00022692"/>
    </source>
</evidence>
<dbReference type="InterPro" id="IPR035906">
    <property type="entry name" value="MetI-like_sf"/>
</dbReference>
<keyword evidence="2 7" id="KW-0813">Transport</keyword>
<feature type="transmembrane region" description="Helical" evidence="7">
    <location>
        <begin position="105"/>
        <end position="128"/>
    </location>
</feature>
<evidence type="ECO:0000313" key="9">
    <source>
        <dbReference type="EMBL" id="QOR72442.1"/>
    </source>
</evidence>
<evidence type="ECO:0000256" key="5">
    <source>
        <dbReference type="ARBA" id="ARBA00022989"/>
    </source>
</evidence>
<feature type="transmembrane region" description="Helical" evidence="7">
    <location>
        <begin position="134"/>
        <end position="160"/>
    </location>
</feature>
<gene>
    <name evidence="9" type="ORF">IM660_09575</name>
</gene>
<dbReference type="Proteomes" id="UP000593758">
    <property type="component" value="Chromosome"/>
</dbReference>
<protein>
    <submittedName>
        <fullName evidence="9">Carbohydrate ABC transporter permease</fullName>
    </submittedName>
</protein>
<feature type="transmembrane region" description="Helical" evidence="7">
    <location>
        <begin position="242"/>
        <end position="260"/>
    </location>
</feature>
<dbReference type="CDD" id="cd06261">
    <property type="entry name" value="TM_PBP2"/>
    <property type="match status" value="1"/>
</dbReference>
<dbReference type="EMBL" id="CP063169">
    <property type="protein sequence ID" value="QOR72442.1"/>
    <property type="molecule type" value="Genomic_DNA"/>
</dbReference>
<feature type="transmembrane region" description="Helical" evidence="7">
    <location>
        <begin position="9"/>
        <end position="35"/>
    </location>
</feature>
<reference evidence="9" key="1">
    <citation type="submission" date="2020-10" db="EMBL/GenBank/DDBJ databases">
        <title>Haloactinobacterium sp. RN3S43, a bacterium isolated from saline soil.</title>
        <authorList>
            <person name="Sun J.-Q."/>
        </authorList>
    </citation>
    <scope>NUCLEOTIDE SEQUENCE [LARGE SCALE GENOMIC DNA]</scope>
    <source>
        <strain evidence="9">RN3S43</strain>
    </source>
</reference>
<keyword evidence="5 7" id="KW-1133">Transmembrane helix</keyword>
<feature type="transmembrane region" description="Helical" evidence="7">
    <location>
        <begin position="181"/>
        <end position="206"/>
    </location>
</feature>
<keyword evidence="3" id="KW-1003">Cell membrane</keyword>
<evidence type="ECO:0000256" key="7">
    <source>
        <dbReference type="RuleBase" id="RU363032"/>
    </source>
</evidence>
<dbReference type="InterPro" id="IPR050901">
    <property type="entry name" value="BP-dep_ABC_trans_perm"/>
</dbReference>
<evidence type="ECO:0000259" key="8">
    <source>
        <dbReference type="PROSITE" id="PS50928"/>
    </source>
</evidence>
<proteinExistence type="inferred from homology"/>
<keyword evidence="6 7" id="KW-0472">Membrane</keyword>
<dbReference type="KEGG" id="halt:IM660_09575"/>
<evidence type="ECO:0000256" key="2">
    <source>
        <dbReference type="ARBA" id="ARBA00022448"/>
    </source>
</evidence>
<organism evidence="9 10">
    <name type="scientific">Ruania alkalisoli</name>
    <dbReference type="NCBI Taxonomy" id="2779775"/>
    <lineage>
        <taxon>Bacteria</taxon>
        <taxon>Bacillati</taxon>
        <taxon>Actinomycetota</taxon>
        <taxon>Actinomycetes</taxon>
        <taxon>Micrococcales</taxon>
        <taxon>Ruaniaceae</taxon>
        <taxon>Ruania</taxon>
    </lineage>
</organism>
<dbReference type="PANTHER" id="PTHR32243">
    <property type="entry name" value="MALTOSE TRANSPORT SYSTEM PERMEASE-RELATED"/>
    <property type="match status" value="1"/>
</dbReference>
<evidence type="ECO:0000256" key="3">
    <source>
        <dbReference type="ARBA" id="ARBA00022475"/>
    </source>
</evidence>
<keyword evidence="4 7" id="KW-0812">Transmembrane</keyword>
<comment type="subcellular location">
    <subcellularLocation>
        <location evidence="1 7">Cell membrane</location>
        <topology evidence="1 7">Multi-pass membrane protein</topology>
    </subcellularLocation>
</comment>
<dbReference type="InterPro" id="IPR000515">
    <property type="entry name" value="MetI-like"/>
</dbReference>
<evidence type="ECO:0000313" key="10">
    <source>
        <dbReference type="Proteomes" id="UP000593758"/>
    </source>
</evidence>
<evidence type="ECO:0000256" key="6">
    <source>
        <dbReference type="ARBA" id="ARBA00023136"/>
    </source>
</evidence>
<feature type="domain" description="ABC transmembrane type-1" evidence="8">
    <location>
        <begin position="67"/>
        <end position="260"/>
    </location>
</feature>
<dbReference type="PANTHER" id="PTHR32243:SF18">
    <property type="entry name" value="INNER MEMBRANE ABC TRANSPORTER PERMEASE PROTEIN YCJP"/>
    <property type="match status" value="1"/>
</dbReference>
<dbReference type="RefSeq" id="WP_193499079.1">
    <property type="nucleotide sequence ID" value="NZ_CP063169.1"/>
</dbReference>
<dbReference type="PROSITE" id="PS50928">
    <property type="entry name" value="ABC_TM1"/>
    <property type="match status" value="1"/>
</dbReference>
<comment type="similarity">
    <text evidence="7">Belongs to the binding-protein-dependent transport system permease family.</text>
</comment>
<keyword evidence="10" id="KW-1185">Reference proteome</keyword>
<name>A0A7M1T0D9_9MICO</name>
<dbReference type="GO" id="GO:0055085">
    <property type="term" value="P:transmembrane transport"/>
    <property type="evidence" value="ECO:0007669"/>
    <property type="project" value="InterPro"/>
</dbReference>
<dbReference type="SUPFAM" id="SSF161098">
    <property type="entry name" value="MetI-like"/>
    <property type="match status" value="1"/>
</dbReference>
<evidence type="ECO:0000256" key="1">
    <source>
        <dbReference type="ARBA" id="ARBA00004651"/>
    </source>
</evidence>
<sequence length="275" mass="29084">MTTTRPRNVWVEIALAVILVVTLIPVAWTLVLAFLPNRAIVSPDWQLDFWIGNFTTLFDDNAFITQVANSVQIVAGAVLLCIGIGAVTGYALSRLHPPRWITIPSLVIAGFIPLIPPMTLIPGLYVLLSQLGLLGSITGLILVNAFLNLPFAALMLSSYFSGVPEELREAGLMDGATELRTFVSIMLPVVRPGLAATAIFVGILAWNEFMMGLTLTTGGSTSPVTVGIAELLQPYAVTWGELAAAGTIAAIPLILMAAVANRHIVAGLTAGAVKN</sequence>
<dbReference type="Pfam" id="PF00528">
    <property type="entry name" value="BPD_transp_1"/>
    <property type="match status" value="1"/>
</dbReference>